<comment type="similarity">
    <text evidence="2">Belongs to the peptidase C19 family.</text>
</comment>
<evidence type="ECO:0000259" key="10">
    <source>
        <dbReference type="PROSITE" id="PS50235"/>
    </source>
</evidence>
<dbReference type="EMBL" id="GL996512">
    <property type="protein sequence ID" value="EGV65690.1"/>
    <property type="molecule type" value="Genomic_DNA"/>
</dbReference>
<dbReference type="Pfam" id="PF12436">
    <property type="entry name" value="USP7_ICP0_bdg"/>
    <property type="match status" value="1"/>
</dbReference>
<dbReference type="GO" id="GO:0005829">
    <property type="term" value="C:cytosol"/>
    <property type="evidence" value="ECO:0007669"/>
    <property type="project" value="TreeGrafter"/>
</dbReference>
<dbReference type="InterPro" id="IPR028889">
    <property type="entry name" value="USP"/>
</dbReference>
<dbReference type="InterPro" id="IPR001394">
    <property type="entry name" value="Peptidase_C19_UCH"/>
</dbReference>
<keyword evidence="12" id="KW-1185">Reference proteome</keyword>
<protein>
    <recommendedName>
        <fullName evidence="3">ubiquitinyl hydrolase 1</fullName>
        <ecNumber evidence="3">3.4.19.12</ecNumber>
    </recommendedName>
</protein>
<dbReference type="InterPro" id="IPR038765">
    <property type="entry name" value="Papain-like_cys_pep_sf"/>
</dbReference>
<dbReference type="Proteomes" id="UP000000707">
    <property type="component" value="Unassembled WGS sequence"/>
</dbReference>
<gene>
    <name evidence="11" type="ORF">CANTEDRAFT_101235</name>
</gene>
<feature type="region of interest" description="Disordered" evidence="8">
    <location>
        <begin position="1"/>
        <end position="31"/>
    </location>
</feature>
<dbReference type="Gene3D" id="3.90.70.10">
    <property type="entry name" value="Cysteine proteinases"/>
    <property type="match status" value="1"/>
</dbReference>
<dbReference type="InterPro" id="IPR050164">
    <property type="entry name" value="Peptidase_C19"/>
</dbReference>
<feature type="compositionally biased region" description="Acidic residues" evidence="8">
    <location>
        <begin position="62"/>
        <end position="82"/>
    </location>
</feature>
<keyword evidence="6" id="KW-0378">Hydrolase</keyword>
<dbReference type="GO" id="GO:0005634">
    <property type="term" value="C:nucleus"/>
    <property type="evidence" value="ECO:0007669"/>
    <property type="project" value="TreeGrafter"/>
</dbReference>
<dbReference type="Pfam" id="PF22486">
    <property type="entry name" value="MATH_2"/>
    <property type="match status" value="1"/>
</dbReference>
<dbReference type="PANTHER" id="PTHR24006:SF644">
    <property type="entry name" value="UBIQUITIN CARBOXYL-TERMINAL HYDROLASE 7"/>
    <property type="match status" value="1"/>
</dbReference>
<dbReference type="MEROPS" id="C19.099"/>
<reference evidence="11 12" key="1">
    <citation type="journal article" date="2011" name="Proc. Natl. Acad. Sci. U.S.A.">
        <title>Comparative genomics of xylose-fermenting fungi for enhanced biofuel production.</title>
        <authorList>
            <person name="Wohlbach D.J."/>
            <person name="Kuo A."/>
            <person name="Sato T.K."/>
            <person name="Potts K.M."/>
            <person name="Salamov A.A."/>
            <person name="LaButti K.M."/>
            <person name="Sun H."/>
            <person name="Clum A."/>
            <person name="Pangilinan J.L."/>
            <person name="Lindquist E.A."/>
            <person name="Lucas S."/>
            <person name="Lapidus A."/>
            <person name="Jin M."/>
            <person name="Gunawan C."/>
            <person name="Balan V."/>
            <person name="Dale B.E."/>
            <person name="Jeffries T.W."/>
            <person name="Zinkel R."/>
            <person name="Barry K.W."/>
            <person name="Grigoriev I.V."/>
            <person name="Gasch A.P."/>
        </authorList>
    </citation>
    <scope>NUCLEOTIDE SEQUENCE [LARGE SCALE GENOMIC DNA]</scope>
    <source>
        <strain evidence="12">ATCC 10573 / BCRC 21748 / CBS 615 / JCM 9827 / NBRC 10315 / NRRL Y-1498 / VKM Y-70</strain>
    </source>
</reference>
<dbReference type="PANTHER" id="PTHR24006">
    <property type="entry name" value="UBIQUITIN CARBOXYL-TERMINAL HYDROLASE"/>
    <property type="match status" value="1"/>
</dbReference>
<dbReference type="Pfam" id="PF00443">
    <property type="entry name" value="UCH"/>
    <property type="match status" value="1"/>
</dbReference>
<evidence type="ECO:0000256" key="4">
    <source>
        <dbReference type="ARBA" id="ARBA00022670"/>
    </source>
</evidence>
<organism evidence="12">
    <name type="scientific">Candida tenuis (strain ATCC 10573 / BCRC 21748 / CBS 615 / JCM 9827 / NBRC 10315 / NRRL Y-1498 / VKM Y-70)</name>
    <name type="common">Yeast</name>
    <name type="synonym">Yamadazyma tenuis</name>
    <dbReference type="NCBI Taxonomy" id="590646"/>
    <lineage>
        <taxon>Eukaryota</taxon>
        <taxon>Fungi</taxon>
        <taxon>Dikarya</taxon>
        <taxon>Ascomycota</taxon>
        <taxon>Saccharomycotina</taxon>
        <taxon>Pichiomycetes</taxon>
        <taxon>Debaryomycetaceae</taxon>
        <taxon>Yamadazyma</taxon>
    </lineage>
</organism>
<dbReference type="InterPro" id="IPR029346">
    <property type="entry name" value="USP_C"/>
</dbReference>
<feature type="region of interest" description="Disordered" evidence="8">
    <location>
        <begin position="53"/>
        <end position="106"/>
    </location>
</feature>
<dbReference type="PROSITE" id="PS50144">
    <property type="entry name" value="MATH"/>
    <property type="match status" value="1"/>
</dbReference>
<evidence type="ECO:0000256" key="7">
    <source>
        <dbReference type="ARBA" id="ARBA00022807"/>
    </source>
</evidence>
<comment type="catalytic activity">
    <reaction evidence="1">
        <text>Thiol-dependent hydrolysis of ester, thioester, amide, peptide and isopeptide bonds formed by the C-terminal Gly of ubiquitin (a 76-residue protein attached to proteins as an intracellular targeting signal).</text>
        <dbReference type="EC" id="3.4.19.12"/>
    </reaction>
</comment>
<dbReference type="Gene3D" id="2.60.210.10">
    <property type="entry name" value="Apoptosis, Tumor Necrosis Factor Receptor Associated Protein 2, Chain A"/>
    <property type="match status" value="1"/>
</dbReference>
<feature type="domain" description="USP" evidence="10">
    <location>
        <begin position="285"/>
        <end position="621"/>
    </location>
</feature>
<dbReference type="SUPFAM" id="SSF49599">
    <property type="entry name" value="TRAF domain-like"/>
    <property type="match status" value="1"/>
</dbReference>
<dbReference type="FunFam" id="3.90.70.10:FF:000128">
    <property type="entry name" value="Ubiquitin carboxyl-terminal hydrolase 15"/>
    <property type="match status" value="1"/>
</dbReference>
<dbReference type="SMART" id="SM00061">
    <property type="entry name" value="MATH"/>
    <property type="match status" value="1"/>
</dbReference>
<dbReference type="GO" id="GO:0004843">
    <property type="term" value="F:cysteine-type deubiquitinase activity"/>
    <property type="evidence" value="ECO:0007669"/>
    <property type="project" value="UniProtKB-EC"/>
</dbReference>
<dbReference type="GeneID" id="18245449"/>
<dbReference type="HOGENOM" id="CLU_003532_2_1_1"/>
<dbReference type="Pfam" id="PF14533">
    <property type="entry name" value="USP7_C2"/>
    <property type="match status" value="1"/>
</dbReference>
<sequence length="1324" mass="153126">MISDVDSLENKENQYQLTHPHKPVDSQSPGIAIGANVESSWVDLQSSDTNVAGLHHDISGVEVDDVDVDDEEDDLDDDDDESVTSPHRYTNKTTSQSPSRPSLPASNDFHALSHALLKPVPDYPVSDEGFHVWEIKNWSGLTDHKVRGPRFKVGNYEWNVLLFPRGNNNTNYMSVYIEPHPLGPESDDWYACAQFAFDLWNPQNPKCHFSGSSHHRFNKNETDWGFSSIIDLGSLYRPRNNEDAAIIANNQLNITAYVKIIDDSQTGVLWYNFQDYDSKKNTGYVGLNNQGATCYLNSLLQSYYTTKIFRKLVYRIPTTSNTIIKSNKKIRKQSSVALSLQKIFYLLSTSPVPVGTLELTKAFGWDTSDAFTQHDIQELNRILMDKLETSMKGTPIEGKLNDLFVGEMKSFIKCINVPYESSRVEDFWDIQLNVKGYNNLTDSFKNYIELEMLTDDNKYQAGDDYGYQDAKKGVVFRSFPAVLHLQLKRFEYDFMIDDLQKINDLYEYPNEIDLSPYLDEDLPGDVKSQNWTYKLHGVLVHQGSISNGHYYAMIKPKAHEDYWLRFEDDKVWKVTRSQVFEENFGANELSQEEFFKLSKFEQNENMIRRSTSAYMLVYYRETMLDEILPDDDEEIDKCVPSFIPVEIEQQINEVKMIEDLKLQQLYNININIVNLTNFQNYSEFDYYYDSTNQKYYDKQALQKNQLLQPLVLSLKKTDTIFDLYNKISETLNVPVKVSKVDHLSDLPYRLLLICHRNNQTNRVDGCLNLSELLEENGEKDLTLTSIYNKLFNKRFDEMVFYTEEFKYDLDYVNEHNAHKSVPIEDFKFESVSNKFKNASQLATTTPPLPKTLDDSSNNIVIFFKFFNHFTNELRGLTHLVVPKDEKVANISNKLKKLLDLDTSVNLELVEELTPNKLEVVHVSSSLEKNELSNGDILICQVHSPEGNKALAEYFKFLTSRLHLKVSLVKNDLPRVASEDMIKESDDELSDVAMEKNSGVDSSDGDEEVFYLWVSSTYSYEQLSKKIGERIKQNPEYLRFFVINQQGFKLPISTSSNLAQFFPKSLPISTLIDFEYEVLQIPLKELESMKVLNVTWVTNIMQYEELEILVPIHETAHELVEKVFEALEERSHDTSKIDKSNLFMYCGNNSKYVDLVKFNKPIDSLNESLDYYIGEFPTELNVLINYDLVSRYQSSSSVPNFESGIEKYEYDMAVKHTKDLNIIPVFHFHKNSNYHHSIPFLLVLFPNESFKNTKKRLQHKLGFNDLNFGKVKFALADSNDKGKYLDEHDNLILYNEVTSELSSLALDHFDKNPKKSMFDKGIQIK</sequence>
<evidence type="ECO:0000256" key="3">
    <source>
        <dbReference type="ARBA" id="ARBA00012759"/>
    </source>
</evidence>
<dbReference type="InterPro" id="IPR008974">
    <property type="entry name" value="TRAF-like"/>
</dbReference>
<dbReference type="PROSITE" id="PS00972">
    <property type="entry name" value="USP_1"/>
    <property type="match status" value="1"/>
</dbReference>
<evidence type="ECO:0000313" key="12">
    <source>
        <dbReference type="Proteomes" id="UP000000707"/>
    </source>
</evidence>
<dbReference type="STRING" id="590646.G3AXT1"/>
<dbReference type="eggNOG" id="KOG1863">
    <property type="taxonomic scope" value="Eukaryota"/>
</dbReference>
<dbReference type="InterPro" id="IPR018200">
    <property type="entry name" value="USP_CS"/>
</dbReference>
<name>G3AXT1_CANTC</name>
<feature type="domain" description="MATH" evidence="9">
    <location>
        <begin position="128"/>
        <end position="258"/>
    </location>
</feature>
<evidence type="ECO:0000256" key="2">
    <source>
        <dbReference type="ARBA" id="ARBA00009085"/>
    </source>
</evidence>
<dbReference type="CDD" id="cd02659">
    <property type="entry name" value="peptidase_C19C"/>
    <property type="match status" value="1"/>
</dbReference>
<dbReference type="GO" id="GO:0006508">
    <property type="term" value="P:proteolysis"/>
    <property type="evidence" value="ECO:0007669"/>
    <property type="project" value="UniProtKB-KW"/>
</dbReference>
<keyword evidence="4" id="KW-0645">Protease</keyword>
<evidence type="ECO:0000256" key="1">
    <source>
        <dbReference type="ARBA" id="ARBA00000707"/>
    </source>
</evidence>
<dbReference type="SUPFAM" id="SSF54001">
    <property type="entry name" value="Cysteine proteinases"/>
    <property type="match status" value="1"/>
</dbReference>
<proteinExistence type="inferred from homology"/>
<keyword evidence="7" id="KW-0788">Thiol protease</keyword>
<dbReference type="Gene3D" id="3.10.20.90">
    <property type="entry name" value="Phosphatidylinositol 3-kinase Catalytic Subunit, Chain A, domain 1"/>
    <property type="match status" value="2"/>
</dbReference>
<evidence type="ECO:0000259" key="9">
    <source>
        <dbReference type="PROSITE" id="PS50144"/>
    </source>
</evidence>
<dbReference type="GO" id="GO:0031647">
    <property type="term" value="P:regulation of protein stability"/>
    <property type="evidence" value="ECO:0007669"/>
    <property type="project" value="TreeGrafter"/>
</dbReference>
<accession>G3AXT1</accession>
<evidence type="ECO:0000256" key="5">
    <source>
        <dbReference type="ARBA" id="ARBA00022786"/>
    </source>
</evidence>
<dbReference type="InterPro" id="IPR024729">
    <property type="entry name" value="USP7_ICP0-binding_dom"/>
</dbReference>
<dbReference type="PROSITE" id="PS50235">
    <property type="entry name" value="USP_3"/>
    <property type="match status" value="1"/>
</dbReference>
<evidence type="ECO:0000256" key="6">
    <source>
        <dbReference type="ARBA" id="ARBA00022801"/>
    </source>
</evidence>
<dbReference type="OrthoDB" id="289038at2759"/>
<dbReference type="EC" id="3.4.19.12" evidence="3"/>
<evidence type="ECO:0000313" key="11">
    <source>
        <dbReference type="EMBL" id="EGV65690.1"/>
    </source>
</evidence>
<dbReference type="InterPro" id="IPR002083">
    <property type="entry name" value="MATH/TRAF_dom"/>
</dbReference>
<feature type="compositionally biased region" description="Polar residues" evidence="8">
    <location>
        <begin position="83"/>
        <end position="100"/>
    </location>
</feature>
<dbReference type="GO" id="GO:0016579">
    <property type="term" value="P:protein deubiquitination"/>
    <property type="evidence" value="ECO:0007669"/>
    <property type="project" value="InterPro"/>
</dbReference>
<evidence type="ECO:0000256" key="8">
    <source>
        <dbReference type="SAM" id="MobiDB-lite"/>
    </source>
</evidence>
<dbReference type="KEGG" id="cten:18245449"/>
<keyword evidence="5" id="KW-0833">Ubl conjugation pathway</keyword>
<dbReference type="PROSITE" id="PS00973">
    <property type="entry name" value="USP_2"/>
    <property type="match status" value="1"/>
</dbReference>